<comment type="caution">
    <text evidence="1">The sequence shown here is derived from an EMBL/GenBank/DDBJ whole genome shotgun (WGS) entry which is preliminary data.</text>
</comment>
<dbReference type="RefSeq" id="WP_382189675.1">
    <property type="nucleotide sequence ID" value="NZ_JBHSAY010000006.1"/>
</dbReference>
<dbReference type="Proteomes" id="UP001595816">
    <property type="component" value="Unassembled WGS sequence"/>
</dbReference>
<evidence type="ECO:0000313" key="2">
    <source>
        <dbReference type="Proteomes" id="UP001595816"/>
    </source>
</evidence>
<evidence type="ECO:0000313" key="1">
    <source>
        <dbReference type="EMBL" id="MFC4131396.1"/>
    </source>
</evidence>
<protein>
    <submittedName>
        <fullName evidence="1">Uncharacterized protein</fullName>
    </submittedName>
</protein>
<sequence length="105" mass="11170">MTFTRPSWAVARSYKDTVPVLVVDGVRRTVVSWAPEAVPVPAGPHRVRVAVVPRAGTGAPTKEYAPAEAAVTVGVGAQLYVEYRAPRMPGQDGRLRVVSAKAFGD</sequence>
<proteinExistence type="predicted"/>
<keyword evidence="2" id="KW-1185">Reference proteome</keyword>
<reference evidence="2" key="1">
    <citation type="journal article" date="2019" name="Int. J. Syst. Evol. Microbiol.">
        <title>The Global Catalogue of Microorganisms (GCM) 10K type strain sequencing project: providing services to taxonomists for standard genome sequencing and annotation.</title>
        <authorList>
            <consortium name="The Broad Institute Genomics Platform"/>
            <consortium name="The Broad Institute Genome Sequencing Center for Infectious Disease"/>
            <person name="Wu L."/>
            <person name="Ma J."/>
        </authorList>
    </citation>
    <scope>NUCLEOTIDE SEQUENCE [LARGE SCALE GENOMIC DNA]</scope>
    <source>
        <strain evidence="2">CGMCC 4.7289</strain>
    </source>
</reference>
<dbReference type="EMBL" id="JBHSAY010000006">
    <property type="protein sequence ID" value="MFC4131396.1"/>
    <property type="molecule type" value="Genomic_DNA"/>
</dbReference>
<accession>A0ABV8LK83</accession>
<organism evidence="1 2">
    <name type="scientific">Hamadaea flava</name>
    <dbReference type="NCBI Taxonomy" id="1742688"/>
    <lineage>
        <taxon>Bacteria</taxon>
        <taxon>Bacillati</taxon>
        <taxon>Actinomycetota</taxon>
        <taxon>Actinomycetes</taxon>
        <taxon>Micromonosporales</taxon>
        <taxon>Micromonosporaceae</taxon>
        <taxon>Hamadaea</taxon>
    </lineage>
</organism>
<name>A0ABV8LK83_9ACTN</name>
<gene>
    <name evidence="1" type="ORF">ACFOZ4_12355</name>
</gene>